<sequence>MNNTQALDMNILEEMEGESNFTKVTINSTFAVWKDSLCSPDKVKQRVFNWLDQDEATKYDCSDLRTNHKHTSNLVFNQVFGQIKHRATSKTPAKKKDKNR</sequence>
<dbReference type="EMBL" id="QJKJ01011656">
    <property type="protein sequence ID" value="RDX70567.1"/>
    <property type="molecule type" value="Genomic_DNA"/>
</dbReference>
<gene>
    <name evidence="1" type="ORF">CR513_50184</name>
</gene>
<evidence type="ECO:0000313" key="2">
    <source>
        <dbReference type="Proteomes" id="UP000257109"/>
    </source>
</evidence>
<feature type="non-terminal residue" evidence="1">
    <location>
        <position position="100"/>
    </location>
</feature>
<keyword evidence="2" id="KW-1185">Reference proteome</keyword>
<comment type="caution">
    <text evidence="1">The sequence shown here is derived from an EMBL/GenBank/DDBJ whole genome shotgun (WGS) entry which is preliminary data.</text>
</comment>
<dbReference type="Proteomes" id="UP000257109">
    <property type="component" value="Unassembled WGS sequence"/>
</dbReference>
<evidence type="ECO:0000313" key="1">
    <source>
        <dbReference type="EMBL" id="RDX70567.1"/>
    </source>
</evidence>
<proteinExistence type="predicted"/>
<protein>
    <submittedName>
        <fullName evidence="1">Uncharacterized protein</fullName>
    </submittedName>
</protein>
<name>A0A371EWZ0_MUCPR</name>
<organism evidence="1 2">
    <name type="scientific">Mucuna pruriens</name>
    <name type="common">Velvet bean</name>
    <name type="synonym">Dolichos pruriens</name>
    <dbReference type="NCBI Taxonomy" id="157652"/>
    <lineage>
        <taxon>Eukaryota</taxon>
        <taxon>Viridiplantae</taxon>
        <taxon>Streptophyta</taxon>
        <taxon>Embryophyta</taxon>
        <taxon>Tracheophyta</taxon>
        <taxon>Spermatophyta</taxon>
        <taxon>Magnoliopsida</taxon>
        <taxon>eudicotyledons</taxon>
        <taxon>Gunneridae</taxon>
        <taxon>Pentapetalae</taxon>
        <taxon>rosids</taxon>
        <taxon>fabids</taxon>
        <taxon>Fabales</taxon>
        <taxon>Fabaceae</taxon>
        <taxon>Papilionoideae</taxon>
        <taxon>50 kb inversion clade</taxon>
        <taxon>NPAAA clade</taxon>
        <taxon>indigoferoid/millettioid clade</taxon>
        <taxon>Phaseoleae</taxon>
        <taxon>Mucuna</taxon>
    </lineage>
</organism>
<reference evidence="1" key="1">
    <citation type="submission" date="2018-05" db="EMBL/GenBank/DDBJ databases">
        <title>Draft genome of Mucuna pruriens seed.</title>
        <authorList>
            <person name="Nnadi N.E."/>
            <person name="Vos R."/>
            <person name="Hasami M.H."/>
            <person name="Devisetty U.K."/>
            <person name="Aguiy J.C."/>
        </authorList>
    </citation>
    <scope>NUCLEOTIDE SEQUENCE [LARGE SCALE GENOMIC DNA]</scope>
    <source>
        <strain evidence="1">JCA_2017</strain>
    </source>
</reference>
<feature type="non-terminal residue" evidence="1">
    <location>
        <position position="1"/>
    </location>
</feature>
<accession>A0A371EWZ0</accession>
<dbReference type="AlphaFoldDB" id="A0A371EWZ0"/>